<dbReference type="GO" id="GO:0005811">
    <property type="term" value="C:lipid droplet"/>
    <property type="evidence" value="ECO:0007669"/>
    <property type="project" value="TreeGrafter"/>
</dbReference>
<sequence length="391" mass="43330">MRKTPHRLETNPRGWRYFTESEQMSDKAYKLCNAASKPNTSDGTKDGQITDSISTPQHRIGVISLLIRPCPLRRAYSGQISILDVFAPSGVLDMADRTRFALVTGCGQGGIGEALVKEYLQRNIQPIATTLPHESTEHLDEAGILHFPLDITMEESVVDLKRTLKEITNGFLDILVNNAGIAYTMTAIDTDVSLVQDMFNVNVFGPMRMVHHFHDMLIRSSGTIVNIGSVGGIVPYIYGSSYNASKAALHHWSNTLRVEMAPLGVKVLTVISGEIGTNILRNDRKRELPEGKVSLQLVNMSLGVMNSRLTRESSSKGSYYSPLAAAFRKHVERVPELEPTFTGLVLVWEDDILSSFFGHLWMAHHMVACSIITEENKSSLGAIEVRWDSMA</sequence>
<gene>
    <name evidence="6" type="ORF">NPX13_g62</name>
</gene>
<accession>A0A9W8TSA5</accession>
<evidence type="ECO:0000256" key="1">
    <source>
        <dbReference type="ARBA" id="ARBA00006484"/>
    </source>
</evidence>
<dbReference type="PRINTS" id="PR00080">
    <property type="entry name" value="SDRFAMILY"/>
</dbReference>
<evidence type="ECO:0000313" key="7">
    <source>
        <dbReference type="Proteomes" id="UP001148614"/>
    </source>
</evidence>
<dbReference type="EMBL" id="JANPWZ010000003">
    <property type="protein sequence ID" value="KAJ3580509.1"/>
    <property type="molecule type" value="Genomic_DNA"/>
</dbReference>
<dbReference type="InterPro" id="IPR002347">
    <property type="entry name" value="SDR_fam"/>
</dbReference>
<dbReference type="GO" id="GO:0019433">
    <property type="term" value="P:triglyceride catabolic process"/>
    <property type="evidence" value="ECO:0007669"/>
    <property type="project" value="TreeGrafter"/>
</dbReference>
<proteinExistence type="inferred from homology"/>
<dbReference type="InterPro" id="IPR020904">
    <property type="entry name" value="Sc_DH/Rdtase_CS"/>
</dbReference>
<dbReference type="PRINTS" id="PR00081">
    <property type="entry name" value="GDHRDH"/>
</dbReference>
<reference evidence="6" key="1">
    <citation type="submission" date="2022-07" db="EMBL/GenBank/DDBJ databases">
        <title>Genome Sequence of Xylaria arbuscula.</title>
        <authorList>
            <person name="Buettner E."/>
        </authorList>
    </citation>
    <scope>NUCLEOTIDE SEQUENCE</scope>
    <source>
        <strain evidence="6">VT107</strain>
    </source>
</reference>
<evidence type="ECO:0000256" key="5">
    <source>
        <dbReference type="SAM" id="MobiDB-lite"/>
    </source>
</evidence>
<dbReference type="GO" id="GO:0006654">
    <property type="term" value="P:phosphatidic acid biosynthetic process"/>
    <property type="evidence" value="ECO:0007669"/>
    <property type="project" value="TreeGrafter"/>
</dbReference>
<dbReference type="InterPro" id="IPR036291">
    <property type="entry name" value="NAD(P)-bd_dom_sf"/>
</dbReference>
<organism evidence="6 7">
    <name type="scientific">Xylaria arbuscula</name>
    <dbReference type="NCBI Taxonomy" id="114810"/>
    <lineage>
        <taxon>Eukaryota</taxon>
        <taxon>Fungi</taxon>
        <taxon>Dikarya</taxon>
        <taxon>Ascomycota</taxon>
        <taxon>Pezizomycotina</taxon>
        <taxon>Sordariomycetes</taxon>
        <taxon>Xylariomycetidae</taxon>
        <taxon>Xylariales</taxon>
        <taxon>Xylariaceae</taxon>
        <taxon>Xylaria</taxon>
    </lineage>
</organism>
<evidence type="ECO:0000256" key="4">
    <source>
        <dbReference type="RuleBase" id="RU000363"/>
    </source>
</evidence>
<evidence type="ECO:0000256" key="2">
    <source>
        <dbReference type="ARBA" id="ARBA00022857"/>
    </source>
</evidence>
<comment type="caution">
    <text evidence="6">The sequence shown here is derived from an EMBL/GenBank/DDBJ whole genome shotgun (WGS) entry which is preliminary data.</text>
</comment>
<dbReference type="GO" id="GO:0000140">
    <property type="term" value="F:acylglycerone-phosphate reductase (NADP+) activity"/>
    <property type="evidence" value="ECO:0007669"/>
    <property type="project" value="TreeGrafter"/>
</dbReference>
<dbReference type="PANTHER" id="PTHR44169:SF3">
    <property type="entry name" value="SHORT-CHAIN DEHYDROGENASE SRDE"/>
    <property type="match status" value="1"/>
</dbReference>
<evidence type="ECO:0000256" key="3">
    <source>
        <dbReference type="ARBA" id="ARBA00023002"/>
    </source>
</evidence>
<dbReference type="Gene3D" id="3.40.50.720">
    <property type="entry name" value="NAD(P)-binding Rossmann-like Domain"/>
    <property type="match status" value="1"/>
</dbReference>
<name>A0A9W8TSA5_9PEZI</name>
<evidence type="ECO:0008006" key="8">
    <source>
        <dbReference type="Google" id="ProtNLM"/>
    </source>
</evidence>
<dbReference type="SUPFAM" id="SSF51735">
    <property type="entry name" value="NAD(P)-binding Rossmann-fold domains"/>
    <property type="match status" value="1"/>
</dbReference>
<feature type="compositionally biased region" description="Polar residues" evidence="5">
    <location>
        <begin position="36"/>
        <end position="53"/>
    </location>
</feature>
<keyword evidence="3" id="KW-0560">Oxidoreductase</keyword>
<comment type="similarity">
    <text evidence="1 4">Belongs to the short-chain dehydrogenases/reductases (SDR) family.</text>
</comment>
<dbReference type="AlphaFoldDB" id="A0A9W8TSA5"/>
<dbReference type="GO" id="GO:0005783">
    <property type="term" value="C:endoplasmic reticulum"/>
    <property type="evidence" value="ECO:0007669"/>
    <property type="project" value="TreeGrafter"/>
</dbReference>
<dbReference type="PANTHER" id="PTHR44169">
    <property type="entry name" value="NADPH-DEPENDENT 1-ACYLDIHYDROXYACETONE PHOSPHATE REDUCTASE"/>
    <property type="match status" value="1"/>
</dbReference>
<dbReference type="Pfam" id="PF00106">
    <property type="entry name" value="adh_short"/>
    <property type="match status" value="1"/>
</dbReference>
<keyword evidence="7" id="KW-1185">Reference proteome</keyword>
<dbReference type="Proteomes" id="UP001148614">
    <property type="component" value="Unassembled WGS sequence"/>
</dbReference>
<keyword evidence="2" id="KW-0521">NADP</keyword>
<dbReference type="GO" id="GO:0004806">
    <property type="term" value="F:triacylglycerol lipase activity"/>
    <property type="evidence" value="ECO:0007669"/>
    <property type="project" value="TreeGrafter"/>
</dbReference>
<dbReference type="VEuPathDB" id="FungiDB:F4678DRAFT_105565"/>
<dbReference type="PROSITE" id="PS00061">
    <property type="entry name" value="ADH_SHORT"/>
    <property type="match status" value="1"/>
</dbReference>
<feature type="region of interest" description="Disordered" evidence="5">
    <location>
        <begin position="34"/>
        <end position="53"/>
    </location>
</feature>
<protein>
    <recommendedName>
        <fullName evidence="8">NAD(P)-binding protein</fullName>
    </recommendedName>
</protein>
<evidence type="ECO:0000313" key="6">
    <source>
        <dbReference type="EMBL" id="KAJ3580509.1"/>
    </source>
</evidence>